<reference evidence="4 5" key="1">
    <citation type="submission" date="2024-04" db="EMBL/GenBank/DDBJ databases">
        <title>Genome sequencing and metabolic network reconstruction of aminoacids and betaine degradation by Anoxynatronum sibiricum.</title>
        <authorList>
            <person name="Detkova E.N."/>
            <person name="Boltjanskaja Y.V."/>
            <person name="Mardanov A.V."/>
            <person name="Kevbrin V."/>
        </authorList>
    </citation>
    <scope>NUCLEOTIDE SEQUENCE [LARGE SCALE GENOMIC DNA]</scope>
    <source>
        <strain evidence="4 5">Z-7981</strain>
    </source>
</reference>
<dbReference type="RefSeq" id="WP_343184669.1">
    <property type="nucleotide sequence ID" value="NZ_JBCITM010000002.1"/>
</dbReference>
<gene>
    <name evidence="4" type="ORF">AAIG11_02315</name>
</gene>
<feature type="domain" description="SLH" evidence="3">
    <location>
        <begin position="230"/>
        <end position="293"/>
    </location>
</feature>
<organism evidence="4 5">
    <name type="scientific">Anoxynatronum sibiricum</name>
    <dbReference type="NCBI Taxonomy" id="210623"/>
    <lineage>
        <taxon>Bacteria</taxon>
        <taxon>Bacillati</taxon>
        <taxon>Bacillota</taxon>
        <taxon>Clostridia</taxon>
        <taxon>Eubacteriales</taxon>
        <taxon>Clostridiaceae</taxon>
        <taxon>Anoxynatronum</taxon>
    </lineage>
</organism>
<evidence type="ECO:0000256" key="1">
    <source>
        <dbReference type="ARBA" id="ARBA00022737"/>
    </source>
</evidence>
<evidence type="ECO:0000256" key="2">
    <source>
        <dbReference type="SAM" id="Coils"/>
    </source>
</evidence>
<keyword evidence="1" id="KW-0677">Repeat</keyword>
<keyword evidence="5" id="KW-1185">Reference proteome</keyword>
<dbReference type="PROSITE" id="PS51272">
    <property type="entry name" value="SLH"/>
    <property type="match status" value="1"/>
</dbReference>
<dbReference type="InterPro" id="IPR001119">
    <property type="entry name" value="SLH_dom"/>
</dbReference>
<dbReference type="Proteomes" id="UP001407405">
    <property type="component" value="Unassembled WGS sequence"/>
</dbReference>
<dbReference type="EMBL" id="JBCITM010000002">
    <property type="protein sequence ID" value="MEN1759296.1"/>
    <property type="molecule type" value="Genomic_DNA"/>
</dbReference>
<accession>A0ABU9VS83</accession>
<keyword evidence="2" id="KW-0175">Coiled coil</keyword>
<feature type="coiled-coil region" evidence="2">
    <location>
        <begin position="35"/>
        <end position="72"/>
    </location>
</feature>
<name>A0ABU9VS83_9CLOT</name>
<dbReference type="Pfam" id="PF00395">
    <property type="entry name" value="SLH"/>
    <property type="match status" value="1"/>
</dbReference>
<comment type="caution">
    <text evidence="4">The sequence shown here is derived from an EMBL/GenBank/DDBJ whole genome shotgun (WGS) entry which is preliminary data.</text>
</comment>
<protein>
    <submittedName>
        <fullName evidence="4">S-layer homology domain-containing protein</fullName>
    </submittedName>
</protein>
<proteinExistence type="predicted"/>
<evidence type="ECO:0000313" key="5">
    <source>
        <dbReference type="Proteomes" id="UP001407405"/>
    </source>
</evidence>
<evidence type="ECO:0000259" key="3">
    <source>
        <dbReference type="PROSITE" id="PS51272"/>
    </source>
</evidence>
<sequence>MRMTKREKLLLSILIFSLLFYGSYRFLVIPQMSEMAFYKTELNELQLQIDRLSTLEEQEQRLDQEISQALERQLAIQTNYFSLIEEQEEIILLMNEFLLNPDVSATAFSFTPPSKETTGDTELASMNVLVTYEADYASLVNLLRSMWQFDRKIVVNQLAISAIEGDRLTGNLQLNLYDLTHMTGEVDNLFMWLQSAENFKTNPFTPAAPAGAFQMRYMFLDADAALLTQMPYVPFEDLEGHWAETAVHALGERGAFPPSGNLIFEPDLPISRGEFIILLDRLFDWPMPSEPVDLTQFDDYEDLGRYESSISRAIFSGYLSGFIVGHQDNTLRPNAPIAYREVEFVMRKILNDESFDWPEIAQLIQDEAGHVSEGITDSAAYLTRGEAAYFLYRIAE</sequence>
<evidence type="ECO:0000313" key="4">
    <source>
        <dbReference type="EMBL" id="MEN1759296.1"/>
    </source>
</evidence>